<evidence type="ECO:0000313" key="2">
    <source>
        <dbReference type="EMBL" id="GJM54633.1"/>
    </source>
</evidence>
<protein>
    <recommendedName>
        <fullName evidence="4">DUF5666 domain-containing protein</fullName>
    </recommendedName>
</protein>
<dbReference type="AlphaFoldDB" id="A0AAV5B1W5"/>
<comment type="caution">
    <text evidence="2">The sequence shown here is derived from an EMBL/GenBank/DDBJ whole genome shotgun (WGS) entry which is preliminary data.</text>
</comment>
<evidence type="ECO:0008006" key="4">
    <source>
        <dbReference type="Google" id="ProtNLM"/>
    </source>
</evidence>
<accession>A0AAV5B1W5</accession>
<dbReference type="Proteomes" id="UP001055025">
    <property type="component" value="Unassembled WGS sequence"/>
</dbReference>
<feature type="region of interest" description="Disordered" evidence="1">
    <location>
        <begin position="1"/>
        <end position="25"/>
    </location>
</feature>
<organism evidence="2 3">
    <name type="scientific">Granulimonas faecalis</name>
    <dbReference type="NCBI Taxonomy" id="2894155"/>
    <lineage>
        <taxon>Bacteria</taxon>
        <taxon>Bacillati</taxon>
        <taxon>Actinomycetota</taxon>
        <taxon>Coriobacteriia</taxon>
        <taxon>Coriobacteriales</taxon>
        <taxon>Kribbibacteriaceae</taxon>
        <taxon>Granulimonas</taxon>
    </lineage>
</organism>
<evidence type="ECO:0000313" key="3">
    <source>
        <dbReference type="Proteomes" id="UP001055025"/>
    </source>
</evidence>
<gene>
    <name evidence="2" type="ORF">ATOP_02880</name>
</gene>
<proteinExistence type="predicted"/>
<evidence type="ECO:0000256" key="1">
    <source>
        <dbReference type="SAM" id="MobiDB-lite"/>
    </source>
</evidence>
<name>A0AAV5B1W5_9ACTN</name>
<reference evidence="2" key="1">
    <citation type="journal article" date="2022" name="Int. J. Syst. Evol. Microbiol.">
        <title>Granulimonas faecalis gen. nov., sp. nov., and Leptogranulimonas caecicola gen. nov., sp. nov., novel lactate-producing Atopobiaceae bacteria isolated from mouse intestines, and an emended description of the family Atopobiaceae.</title>
        <authorList>
            <person name="Morinaga K."/>
            <person name="Kusada H."/>
            <person name="Sakamoto S."/>
            <person name="Murakami T."/>
            <person name="Toyoda A."/>
            <person name="Mori H."/>
            <person name="Meng X.Y."/>
            <person name="Takashino M."/>
            <person name="Murotomi K."/>
            <person name="Tamaki H."/>
        </authorList>
    </citation>
    <scope>NUCLEOTIDE SEQUENCE</scope>
    <source>
        <strain evidence="2">OPF53</strain>
    </source>
</reference>
<sequence>MPVFEDHGQTQRTDPPPADPADQKGLVTGTAVRTLYLGTIAEIDDDSLTVTTDDGDTLTFTFSPPRSATESPDGQGMTVGSHVAIYSWNDTDPHGALIISSIYLDR</sequence>
<keyword evidence="3" id="KW-1185">Reference proteome</keyword>
<dbReference type="EMBL" id="BQKC01000001">
    <property type="protein sequence ID" value="GJM54633.1"/>
    <property type="molecule type" value="Genomic_DNA"/>
</dbReference>